<evidence type="ECO:0000313" key="6">
    <source>
        <dbReference type="Proteomes" id="UP000016924"/>
    </source>
</evidence>
<dbReference type="OrthoDB" id="6846267at2759"/>
<dbReference type="InterPro" id="IPR029058">
    <property type="entry name" value="AB_hydrolase_fold"/>
</dbReference>
<organism evidence="5 6">
    <name type="scientific">Coniosporium apollinis (strain CBS 100218)</name>
    <name type="common">Rock-inhabiting black yeast</name>
    <dbReference type="NCBI Taxonomy" id="1168221"/>
    <lineage>
        <taxon>Eukaryota</taxon>
        <taxon>Fungi</taxon>
        <taxon>Dikarya</taxon>
        <taxon>Ascomycota</taxon>
        <taxon>Pezizomycotina</taxon>
        <taxon>Dothideomycetes</taxon>
        <taxon>Dothideomycetes incertae sedis</taxon>
        <taxon>Coniosporium</taxon>
    </lineage>
</organism>
<dbReference type="GeneID" id="19905077"/>
<dbReference type="Pfam" id="PF00135">
    <property type="entry name" value="COesterase"/>
    <property type="match status" value="1"/>
</dbReference>
<keyword evidence="2 3" id="KW-0378">Hydrolase</keyword>
<proteinExistence type="inferred from homology"/>
<dbReference type="PROSITE" id="PS00122">
    <property type="entry name" value="CARBOXYLESTERASE_B_1"/>
    <property type="match status" value="1"/>
</dbReference>
<accession>R7Z334</accession>
<dbReference type="PANTHER" id="PTHR43142:SF1">
    <property type="entry name" value="CARBOXYLIC ESTER HYDROLASE"/>
    <property type="match status" value="1"/>
</dbReference>
<dbReference type="ESTHER" id="cona1-r7z334">
    <property type="family name" value="Fungal_carboxylesterase_lipase"/>
</dbReference>
<evidence type="ECO:0000256" key="1">
    <source>
        <dbReference type="ARBA" id="ARBA00005964"/>
    </source>
</evidence>
<evidence type="ECO:0000256" key="2">
    <source>
        <dbReference type="ARBA" id="ARBA00022801"/>
    </source>
</evidence>
<dbReference type="AlphaFoldDB" id="R7Z334"/>
<dbReference type="GO" id="GO:0016787">
    <property type="term" value="F:hydrolase activity"/>
    <property type="evidence" value="ECO:0007669"/>
    <property type="project" value="UniProtKB-KW"/>
</dbReference>
<name>R7Z334_CONA1</name>
<dbReference type="EC" id="3.1.1.-" evidence="3"/>
<gene>
    <name evidence="5" type="ORF">W97_07766</name>
</gene>
<dbReference type="HOGENOM" id="CLU_006586_14_1_1"/>
<dbReference type="SUPFAM" id="SSF53474">
    <property type="entry name" value="alpha/beta-Hydrolases"/>
    <property type="match status" value="1"/>
</dbReference>
<feature type="domain" description="Carboxylesterase type B" evidence="4">
    <location>
        <begin position="15"/>
        <end position="476"/>
    </location>
</feature>
<protein>
    <recommendedName>
        <fullName evidence="3">Carboxylic ester hydrolase</fullName>
        <ecNumber evidence="3">3.1.1.-</ecNumber>
    </recommendedName>
</protein>
<dbReference type="RefSeq" id="XP_007783825.1">
    <property type="nucleotide sequence ID" value="XM_007785635.1"/>
</dbReference>
<evidence type="ECO:0000256" key="3">
    <source>
        <dbReference type="RuleBase" id="RU361235"/>
    </source>
</evidence>
<dbReference type="EMBL" id="JH767598">
    <property type="protein sequence ID" value="EON68508.1"/>
    <property type="molecule type" value="Genomic_DNA"/>
</dbReference>
<reference evidence="6" key="1">
    <citation type="submission" date="2012-06" db="EMBL/GenBank/DDBJ databases">
        <title>The genome sequence of Coniosporium apollinis CBS 100218.</title>
        <authorList>
            <consortium name="The Broad Institute Genome Sequencing Platform"/>
            <person name="Cuomo C."/>
            <person name="Gorbushina A."/>
            <person name="Noack S."/>
            <person name="Walker B."/>
            <person name="Young S.K."/>
            <person name="Zeng Q."/>
            <person name="Gargeya S."/>
            <person name="Fitzgerald M."/>
            <person name="Haas B."/>
            <person name="Abouelleil A."/>
            <person name="Alvarado L."/>
            <person name="Arachchi H.M."/>
            <person name="Berlin A.M."/>
            <person name="Chapman S.B."/>
            <person name="Goldberg J."/>
            <person name="Griggs A."/>
            <person name="Gujja S."/>
            <person name="Hansen M."/>
            <person name="Howarth C."/>
            <person name="Imamovic A."/>
            <person name="Larimer J."/>
            <person name="McCowan C."/>
            <person name="Montmayeur A."/>
            <person name="Murphy C."/>
            <person name="Neiman D."/>
            <person name="Pearson M."/>
            <person name="Priest M."/>
            <person name="Roberts A."/>
            <person name="Saif S."/>
            <person name="Shea T."/>
            <person name="Sisk P."/>
            <person name="Sykes S."/>
            <person name="Wortman J."/>
            <person name="Nusbaum C."/>
            <person name="Birren B."/>
        </authorList>
    </citation>
    <scope>NUCLEOTIDE SEQUENCE [LARGE SCALE GENOMIC DNA]</scope>
    <source>
        <strain evidence="6">CBS 100218</strain>
    </source>
</reference>
<sequence>MTSYNKHFHFNHEVLGDLIGIARREDLVQFRGIPFASIPARFRQSIVATSLPASPFDATKPGPACPQIDLPYPAWWEGPLPDYGLPLALPEQEEFKCLNLNLTIPREALDKPHTRKLPVLVFIHGGGFIGGSQSIQVGGREIYDAYNLVSTSLNLQKGLIVVSINYRLGPLGFLASSHLEAFNKKHEEPVGNYGLHDQRQALEWVSKYIEGFGGNPDNVTIQGTSAGGVSCHIQSIFPQRKFQRAICASGTIPSLAAQPLDEHNIYFDNLCQQVGGIPQGEDAVAFLQSVSPERLVSTAPRLAYRPVVDGHWIPSQDLPSILSTIRDAPDIIMGSCANENEFGEVLFGSDDIRSVSPADARPRPDNIILEKAEHLLGANGMLTMQKKPFPFSHPSVIQAYGIEDALQQPGRAWRSWARLVTDCAFGIAAVYSAVAHSRRWPTSNVFLYDFQATNPFEKSPHFHGKANHGINDLCLFNVAEDLVPERHLEDWRGAVAQVQSVWTDICHQKLPWGRFNVSIDEELDLKKMGPVFVFSNGGKKDVEETLEDALSAGFPEKWSTVLDVIQDSTSTT</sequence>
<dbReference type="OMA" id="QIRAAWL"/>
<dbReference type="eggNOG" id="KOG1516">
    <property type="taxonomic scope" value="Eukaryota"/>
</dbReference>
<dbReference type="PANTHER" id="PTHR43142">
    <property type="entry name" value="CARBOXYLIC ESTER HYDROLASE"/>
    <property type="match status" value="1"/>
</dbReference>
<evidence type="ECO:0000259" key="4">
    <source>
        <dbReference type="Pfam" id="PF00135"/>
    </source>
</evidence>
<evidence type="ECO:0000313" key="5">
    <source>
        <dbReference type="EMBL" id="EON68508.1"/>
    </source>
</evidence>
<comment type="similarity">
    <text evidence="1 3">Belongs to the type-B carboxylesterase/lipase family.</text>
</comment>
<dbReference type="Proteomes" id="UP000016924">
    <property type="component" value="Unassembled WGS sequence"/>
</dbReference>
<keyword evidence="6" id="KW-1185">Reference proteome</keyword>
<dbReference type="Gene3D" id="3.40.50.1820">
    <property type="entry name" value="alpha/beta hydrolase"/>
    <property type="match status" value="1"/>
</dbReference>
<dbReference type="InterPro" id="IPR002018">
    <property type="entry name" value="CarbesteraseB"/>
</dbReference>
<dbReference type="InterPro" id="IPR019826">
    <property type="entry name" value="Carboxylesterase_B_AS"/>
</dbReference>
<dbReference type="STRING" id="1168221.R7Z334"/>